<dbReference type="AlphaFoldDB" id="A0A0N5D423"/>
<dbReference type="Proteomes" id="UP000276776">
    <property type="component" value="Unassembled WGS sequence"/>
</dbReference>
<protein>
    <submittedName>
        <fullName evidence="3">DUF667 domain-containing protein</fullName>
    </submittedName>
</protein>
<reference evidence="1 2" key="2">
    <citation type="submission" date="2018-11" db="EMBL/GenBank/DDBJ databases">
        <authorList>
            <consortium name="Pathogen Informatics"/>
        </authorList>
    </citation>
    <scope>NUCLEOTIDE SEQUENCE [LARGE SCALE GENOMIC DNA]</scope>
</reference>
<organism evidence="3">
    <name type="scientific">Thelazia callipaeda</name>
    <name type="common">Oriental eyeworm</name>
    <name type="synonym">Parasitic nematode</name>
    <dbReference type="NCBI Taxonomy" id="103827"/>
    <lineage>
        <taxon>Eukaryota</taxon>
        <taxon>Metazoa</taxon>
        <taxon>Ecdysozoa</taxon>
        <taxon>Nematoda</taxon>
        <taxon>Chromadorea</taxon>
        <taxon>Rhabditida</taxon>
        <taxon>Spirurina</taxon>
        <taxon>Spiruromorpha</taxon>
        <taxon>Thelazioidea</taxon>
        <taxon>Thelaziidae</taxon>
        <taxon>Thelazia</taxon>
    </lineage>
</organism>
<proteinExistence type="predicted"/>
<keyword evidence="2" id="KW-1185">Reference proteome</keyword>
<dbReference type="WBParaSite" id="TCLT_0000770201-mRNA-1">
    <property type="protein sequence ID" value="TCLT_0000770201-mRNA-1"/>
    <property type="gene ID" value="TCLT_0000770201"/>
</dbReference>
<sequence length="112" mass="12366">MGAISCKVSRNNQKAPGLKKMAGVTAIEVLGVPNALQNHREKKLSIDVMNLKFKNVFHDDLNKLFKTTKSHPGSIHLLNLISRSVDLYFLRVGSNAVQSVVPVMAVHSVQFQ</sequence>
<gene>
    <name evidence="1" type="ORF">TCLT_LOCUS7691</name>
</gene>
<name>A0A0N5D423_THECL</name>
<dbReference type="EMBL" id="UYYF01004536">
    <property type="protein sequence ID" value="VDN05173.1"/>
    <property type="molecule type" value="Genomic_DNA"/>
</dbReference>
<evidence type="ECO:0000313" key="1">
    <source>
        <dbReference type="EMBL" id="VDN05173.1"/>
    </source>
</evidence>
<reference evidence="3" key="1">
    <citation type="submission" date="2016-04" db="UniProtKB">
        <authorList>
            <consortium name="WormBaseParasite"/>
        </authorList>
    </citation>
    <scope>IDENTIFICATION</scope>
</reference>
<evidence type="ECO:0000313" key="2">
    <source>
        <dbReference type="Proteomes" id="UP000276776"/>
    </source>
</evidence>
<evidence type="ECO:0000313" key="3">
    <source>
        <dbReference type="WBParaSite" id="TCLT_0000770201-mRNA-1"/>
    </source>
</evidence>
<accession>A0A0N5D423</accession>